<dbReference type="InterPro" id="IPR005135">
    <property type="entry name" value="Endo/exonuclease/phosphatase"/>
</dbReference>
<keyword evidence="2" id="KW-0378">Hydrolase</keyword>
<evidence type="ECO:0000259" key="1">
    <source>
        <dbReference type="Pfam" id="PF03372"/>
    </source>
</evidence>
<feature type="domain" description="Endonuclease/exonuclease/phosphatase" evidence="1">
    <location>
        <begin position="4"/>
        <end position="212"/>
    </location>
</feature>
<keyword evidence="2" id="KW-0255">Endonuclease</keyword>
<evidence type="ECO:0000313" key="3">
    <source>
        <dbReference type="Proteomes" id="UP001596039"/>
    </source>
</evidence>
<gene>
    <name evidence="2" type="ORF">ACFPJ4_01765</name>
</gene>
<sequence>MRVLSYNLEKFKATDELIDLAERFNLDVLCLQECDSSQLPAELGGLHLADSTKGNRLGLAIYYQRTRYTSVATQAFALKKSWHDRIAAPAHERLLASRLRDLATGQEFTVASFHASPLTALNSLRRAQIALAHEQLAEFGSGNPELMVGDYNYPLFKNRLSTRVGRTGHDLTLSDERTYTRYKFVRGHFDFATSVGMRIHSVETLPQGKSDHLPILVTATVDVAGVAQTV</sequence>
<accession>A0ABW0NKL7</accession>
<dbReference type="Pfam" id="PF03372">
    <property type="entry name" value="Exo_endo_phos"/>
    <property type="match status" value="1"/>
</dbReference>
<proteinExistence type="predicted"/>
<comment type="caution">
    <text evidence="2">The sequence shown here is derived from an EMBL/GenBank/DDBJ whole genome shotgun (WGS) entry which is preliminary data.</text>
</comment>
<dbReference type="RefSeq" id="WP_386738569.1">
    <property type="nucleotide sequence ID" value="NZ_JBHSMG010000001.1"/>
</dbReference>
<dbReference type="Gene3D" id="3.60.10.10">
    <property type="entry name" value="Endonuclease/exonuclease/phosphatase"/>
    <property type="match status" value="1"/>
</dbReference>
<dbReference type="GO" id="GO:0004519">
    <property type="term" value="F:endonuclease activity"/>
    <property type="evidence" value="ECO:0007669"/>
    <property type="project" value="UniProtKB-KW"/>
</dbReference>
<protein>
    <submittedName>
        <fullName evidence="2">Endonuclease/exonuclease/phosphatase family protein</fullName>
    </submittedName>
</protein>
<dbReference type="Proteomes" id="UP001596039">
    <property type="component" value="Unassembled WGS sequence"/>
</dbReference>
<reference evidence="3" key="1">
    <citation type="journal article" date="2019" name="Int. J. Syst. Evol. Microbiol.">
        <title>The Global Catalogue of Microorganisms (GCM) 10K type strain sequencing project: providing services to taxonomists for standard genome sequencing and annotation.</title>
        <authorList>
            <consortium name="The Broad Institute Genomics Platform"/>
            <consortium name="The Broad Institute Genome Sequencing Center for Infectious Disease"/>
            <person name="Wu L."/>
            <person name="Ma J."/>
        </authorList>
    </citation>
    <scope>NUCLEOTIDE SEQUENCE [LARGE SCALE GENOMIC DNA]</scope>
    <source>
        <strain evidence="3">CGMCC 4.6997</strain>
    </source>
</reference>
<keyword evidence="2" id="KW-0540">Nuclease</keyword>
<keyword evidence="3" id="KW-1185">Reference proteome</keyword>
<dbReference type="EMBL" id="JBHSMG010000001">
    <property type="protein sequence ID" value="MFC5500961.1"/>
    <property type="molecule type" value="Genomic_DNA"/>
</dbReference>
<organism evidence="2 3">
    <name type="scientific">Lysinimonas soli</name>
    <dbReference type="NCBI Taxonomy" id="1074233"/>
    <lineage>
        <taxon>Bacteria</taxon>
        <taxon>Bacillati</taxon>
        <taxon>Actinomycetota</taxon>
        <taxon>Actinomycetes</taxon>
        <taxon>Micrococcales</taxon>
        <taxon>Microbacteriaceae</taxon>
        <taxon>Lysinimonas</taxon>
    </lineage>
</organism>
<dbReference type="SUPFAM" id="SSF56219">
    <property type="entry name" value="DNase I-like"/>
    <property type="match status" value="1"/>
</dbReference>
<dbReference type="InterPro" id="IPR036691">
    <property type="entry name" value="Endo/exonu/phosph_ase_sf"/>
</dbReference>
<evidence type="ECO:0000313" key="2">
    <source>
        <dbReference type="EMBL" id="MFC5500961.1"/>
    </source>
</evidence>
<name>A0ABW0NKL7_9MICO</name>